<protein>
    <submittedName>
        <fullName evidence="2">FAD-dependent oxidoreductase</fullName>
    </submittedName>
</protein>
<dbReference type="Proteomes" id="UP000502677">
    <property type="component" value="Chromosome"/>
</dbReference>
<dbReference type="SUPFAM" id="SSF51905">
    <property type="entry name" value="FAD/NAD(P)-binding domain"/>
    <property type="match status" value="1"/>
</dbReference>
<feature type="domain" description="FAD dependent oxidoreductase" evidence="1">
    <location>
        <begin position="52"/>
        <end position="409"/>
    </location>
</feature>
<name>A0A6G7XF08_9MICO</name>
<proteinExistence type="predicted"/>
<dbReference type="Pfam" id="PF01266">
    <property type="entry name" value="DAO"/>
    <property type="match status" value="1"/>
</dbReference>
<organism evidence="2 3">
    <name type="scientific">Leucobacter viscericola</name>
    <dbReference type="NCBI Taxonomy" id="2714935"/>
    <lineage>
        <taxon>Bacteria</taxon>
        <taxon>Bacillati</taxon>
        <taxon>Actinomycetota</taxon>
        <taxon>Actinomycetes</taxon>
        <taxon>Micrococcales</taxon>
        <taxon>Microbacteriaceae</taxon>
        <taxon>Leucobacter</taxon>
    </lineage>
</organism>
<sequence length="473" mass="52797">MEPTIFETHRPAAKIVDDALRDTKLGCFWIEDVADTAARYPALESGKMADDVVVGGGYAGLWTAIKLKTEHPERRVLLLEAKRVGWAASGRNGGFCEASISHGEPNAEARWPDEVGTLRRLGYENLDAIERFVTEHKLDVDFERTGELSIANEPHQVEWLEEGDDPHHVVLNAEETQQRIKSPTFLGGEFSPRDNANLHPAKLVAELARHAAEIGVEIHEQTRVTGLEGQSDEPIQLTTTHGTVSAERVALCTNVFPSLLKRYTFHTVPVYDYVLMTEPLTDEQLASIGWEGREGLADMANQFHYSRLTKDNRILWGGYDAVYFAGGRIKAEHEDRMETHRKLASHFFTTFPQLAGVKFSHRWAGVIDTSTRFCAFFGQAHDGRVQYVAGFTGLGVGATHFAADVIVDRLEGRVTERTELQMVKEMPLPFPPEPIASMGINMTRWALNRADHNRGERNVLLKTLDALGLGFDS</sequence>
<reference evidence="2 3" key="1">
    <citation type="submission" date="2020-03" db="EMBL/GenBank/DDBJ databases">
        <title>Leucobacter sp. nov., isolated from beetles.</title>
        <authorList>
            <person name="Hyun D.-W."/>
            <person name="Bae J.-W."/>
        </authorList>
    </citation>
    <scope>NUCLEOTIDE SEQUENCE [LARGE SCALE GENOMIC DNA]</scope>
    <source>
        <strain evidence="2 3">HDW9C</strain>
    </source>
</reference>
<evidence type="ECO:0000313" key="3">
    <source>
        <dbReference type="Proteomes" id="UP000502677"/>
    </source>
</evidence>
<evidence type="ECO:0000313" key="2">
    <source>
        <dbReference type="EMBL" id="QIK62951.1"/>
    </source>
</evidence>
<dbReference type="Gene3D" id="3.50.50.60">
    <property type="entry name" value="FAD/NAD(P)-binding domain"/>
    <property type="match status" value="1"/>
</dbReference>
<dbReference type="Gene3D" id="3.30.9.10">
    <property type="entry name" value="D-Amino Acid Oxidase, subunit A, domain 2"/>
    <property type="match status" value="1"/>
</dbReference>
<keyword evidence="3" id="KW-1185">Reference proteome</keyword>
<dbReference type="RefSeq" id="WP_166290528.1">
    <property type="nucleotide sequence ID" value="NZ_CP049863.1"/>
</dbReference>
<accession>A0A6G7XF08</accession>
<dbReference type="InterPro" id="IPR006076">
    <property type="entry name" value="FAD-dep_OxRdtase"/>
</dbReference>
<evidence type="ECO:0000259" key="1">
    <source>
        <dbReference type="Pfam" id="PF01266"/>
    </source>
</evidence>
<dbReference type="GO" id="GO:0005737">
    <property type="term" value="C:cytoplasm"/>
    <property type="evidence" value="ECO:0007669"/>
    <property type="project" value="TreeGrafter"/>
</dbReference>
<gene>
    <name evidence="2" type="ORF">G7068_06880</name>
</gene>
<dbReference type="PANTHER" id="PTHR13847">
    <property type="entry name" value="SARCOSINE DEHYDROGENASE-RELATED"/>
    <property type="match status" value="1"/>
</dbReference>
<dbReference type="KEGG" id="lvi:G7068_06880"/>
<dbReference type="PANTHER" id="PTHR13847:SF281">
    <property type="entry name" value="FAD DEPENDENT OXIDOREDUCTASE DOMAIN-CONTAINING PROTEIN"/>
    <property type="match status" value="1"/>
</dbReference>
<dbReference type="InterPro" id="IPR036188">
    <property type="entry name" value="FAD/NAD-bd_sf"/>
</dbReference>
<dbReference type="AlphaFoldDB" id="A0A6G7XF08"/>
<dbReference type="EMBL" id="CP049863">
    <property type="protein sequence ID" value="QIK62951.1"/>
    <property type="molecule type" value="Genomic_DNA"/>
</dbReference>